<reference evidence="3" key="1">
    <citation type="journal article" date="2019" name="Mol. Biol. Evol.">
        <title>Blast fungal genomes show frequent chromosomal changes, gene gains and losses, and effector gene turnover.</title>
        <authorList>
            <person name="Gomez Luciano L.B."/>
            <person name="Jason Tsai I."/>
            <person name="Chuma I."/>
            <person name="Tosa Y."/>
            <person name="Chen Y.H."/>
            <person name="Li J.Y."/>
            <person name="Li M.Y."/>
            <person name="Jade Lu M.Y."/>
            <person name="Nakayashiki H."/>
            <person name="Li W.H."/>
        </authorList>
    </citation>
    <scope>NUCLEOTIDE SEQUENCE</scope>
    <source>
        <strain evidence="3">NI907</strain>
    </source>
</reference>
<feature type="region of interest" description="Disordered" evidence="1">
    <location>
        <begin position="736"/>
        <end position="763"/>
    </location>
</feature>
<dbReference type="GeneID" id="41958177"/>
<feature type="compositionally biased region" description="Basic and acidic residues" evidence="1">
    <location>
        <begin position="68"/>
        <end position="79"/>
    </location>
</feature>
<feature type="compositionally biased region" description="Polar residues" evidence="1">
    <location>
        <begin position="129"/>
        <end position="150"/>
    </location>
</feature>
<dbReference type="Proteomes" id="UP000515153">
    <property type="component" value="Unplaced"/>
</dbReference>
<feature type="compositionally biased region" description="Basic and acidic residues" evidence="1">
    <location>
        <begin position="576"/>
        <end position="590"/>
    </location>
</feature>
<proteinExistence type="predicted"/>
<evidence type="ECO:0000256" key="1">
    <source>
        <dbReference type="SAM" id="MobiDB-lite"/>
    </source>
</evidence>
<feature type="compositionally biased region" description="Acidic residues" evidence="1">
    <location>
        <begin position="789"/>
        <end position="798"/>
    </location>
</feature>
<dbReference type="RefSeq" id="XP_030983397.1">
    <property type="nucleotide sequence ID" value="XM_031123267.1"/>
</dbReference>
<feature type="compositionally biased region" description="Acidic residues" evidence="1">
    <location>
        <begin position="151"/>
        <end position="165"/>
    </location>
</feature>
<feature type="compositionally biased region" description="Acidic residues" evidence="1">
    <location>
        <begin position="237"/>
        <end position="259"/>
    </location>
</feature>
<keyword evidence="2" id="KW-1185">Reference proteome</keyword>
<feature type="region of interest" description="Disordered" evidence="1">
    <location>
        <begin position="1"/>
        <end position="90"/>
    </location>
</feature>
<name>A0A6P8B860_PYRGI</name>
<organism evidence="2 3">
    <name type="scientific">Pyricularia grisea</name>
    <name type="common">Crabgrass-specific blast fungus</name>
    <name type="synonym">Magnaporthe grisea</name>
    <dbReference type="NCBI Taxonomy" id="148305"/>
    <lineage>
        <taxon>Eukaryota</taxon>
        <taxon>Fungi</taxon>
        <taxon>Dikarya</taxon>
        <taxon>Ascomycota</taxon>
        <taxon>Pezizomycotina</taxon>
        <taxon>Sordariomycetes</taxon>
        <taxon>Sordariomycetidae</taxon>
        <taxon>Magnaporthales</taxon>
        <taxon>Pyriculariaceae</taxon>
        <taxon>Pyricularia</taxon>
    </lineage>
</organism>
<reference evidence="3" key="3">
    <citation type="submission" date="2025-08" db="UniProtKB">
        <authorList>
            <consortium name="RefSeq"/>
        </authorList>
    </citation>
    <scope>IDENTIFICATION</scope>
    <source>
        <strain evidence="3">NI907</strain>
    </source>
</reference>
<feature type="region of interest" description="Disordered" evidence="1">
    <location>
        <begin position="124"/>
        <end position="295"/>
    </location>
</feature>
<feature type="compositionally biased region" description="Polar residues" evidence="1">
    <location>
        <begin position="1"/>
        <end position="11"/>
    </location>
</feature>
<feature type="compositionally biased region" description="Acidic residues" evidence="1">
    <location>
        <begin position="181"/>
        <end position="194"/>
    </location>
</feature>
<feature type="region of interest" description="Disordered" evidence="1">
    <location>
        <begin position="465"/>
        <end position="485"/>
    </location>
</feature>
<gene>
    <name evidence="3" type="ORF">PgNI_03212</name>
</gene>
<feature type="compositionally biased region" description="Basic and acidic residues" evidence="1">
    <location>
        <begin position="827"/>
        <end position="837"/>
    </location>
</feature>
<feature type="compositionally biased region" description="Acidic residues" evidence="1">
    <location>
        <begin position="591"/>
        <end position="605"/>
    </location>
</feature>
<feature type="region of interest" description="Disordered" evidence="1">
    <location>
        <begin position="534"/>
        <end position="629"/>
    </location>
</feature>
<feature type="compositionally biased region" description="Basic and acidic residues" evidence="1">
    <location>
        <begin position="476"/>
        <end position="485"/>
    </location>
</feature>
<feature type="region of interest" description="Disordered" evidence="1">
    <location>
        <begin position="775"/>
        <end position="837"/>
    </location>
</feature>
<dbReference type="Pfam" id="PF10336">
    <property type="entry name" value="DUF2420"/>
    <property type="match status" value="1"/>
</dbReference>
<dbReference type="KEGG" id="pgri:PgNI_03212"/>
<feature type="compositionally biased region" description="Polar residues" evidence="1">
    <location>
        <begin position="203"/>
        <end position="230"/>
    </location>
</feature>
<evidence type="ECO:0000313" key="3">
    <source>
        <dbReference type="RefSeq" id="XP_030983397.1"/>
    </source>
</evidence>
<evidence type="ECO:0000313" key="2">
    <source>
        <dbReference type="Proteomes" id="UP000515153"/>
    </source>
</evidence>
<dbReference type="AlphaFoldDB" id="A0A6P8B860"/>
<feature type="compositionally biased region" description="Polar residues" evidence="1">
    <location>
        <begin position="261"/>
        <end position="277"/>
    </location>
</feature>
<feature type="compositionally biased region" description="Polar residues" evidence="1">
    <location>
        <begin position="806"/>
        <end position="815"/>
    </location>
</feature>
<feature type="compositionally biased region" description="Polar residues" evidence="1">
    <location>
        <begin position="607"/>
        <end position="618"/>
    </location>
</feature>
<protein>
    <submittedName>
        <fullName evidence="3">Uncharacterized protein</fullName>
    </submittedName>
</protein>
<sequence length="837" mass="91799">MSVDLLTTTHQGHIDGEVDIDEMNHVESGGGHIDLEEQDLGGPGFNDDDLVTEDRHDPSSLDLEDTQPEEHENEGEKTSAEGVLPDDVEDGFDMESSVAVYEHVKSDNSASVNIPEVEIMLDAEETTANDKTGSNPTASLVPGSNMQQEDAMSEIDYDHNDDDSADVGTNDQIISRGVEGAGDENPGEESEPVDEMVSMPVAESQNEVSQTVPDQAAQQESIPSVTFQETNETHEYEYDDSELVETADFTGTDDAEADEPNASNGENMDVLNDQSTDAPEGLGIDPSENDNDYHEDTDYMDVAELDQSPDDFSNPPTVQVHYRGTSYALFQKSYEDEPNSFFFSDMEALEFPLSQFLASLREVVEDVANDDEVLIRIDELGLEFAETTEKKLLDKITFRNLVDLHERLVRADDPDSQHHTMQIFLVTRPNCQRRLEALLDGANVGEGLEAYRLSYPEYLTLDFPVKPTGSDGSDDSLSHQDEDSTVELDHYDEQEDEELDVMNVSHQPEDQKPEDQMVAVEDLDIGLQGISDGQVTEEKDQSASVNSDPAKPQDLETVDTEGDKLYDEGAESYLDNSERQMGDSGTPEHFDEGEDQEAFEVEDQIGTDASHQASAPQDSDSKALAEEDEELVDDHIAVDMAEHISLDVTESVFQSTSGAEHDVNPSYEDDVEEAAPAVEEAVDLEGMPELTEPHVEVTTADSTDVVEADHDEWQDQENSEDHTAADMHEASHFPHHEAGELPVGDESERTSASGTIAGDDVEGIDIDEIAVPIAIDDNVDGSPVQHDADEIDWEDNGDETTTGGTHLSTSPSNTGKRGRADDGDEVGGEHDVKRHRV</sequence>
<reference evidence="3" key="2">
    <citation type="submission" date="2019-10" db="EMBL/GenBank/DDBJ databases">
        <authorList>
            <consortium name="NCBI Genome Project"/>
        </authorList>
    </citation>
    <scope>NUCLEOTIDE SEQUENCE</scope>
    <source>
        <strain evidence="3">NI907</strain>
    </source>
</reference>
<dbReference type="InterPro" id="IPR018822">
    <property type="entry name" value="UPF0646"/>
</dbReference>
<accession>A0A6P8B860</accession>